<accession>B0R995</accession>
<feature type="region of interest" description="Disordered" evidence="1">
    <location>
        <begin position="192"/>
        <end position="211"/>
    </location>
</feature>
<evidence type="ECO:0000256" key="2">
    <source>
        <dbReference type="SAM" id="Phobius"/>
    </source>
</evidence>
<protein>
    <submittedName>
        <fullName evidence="3">Probable secreted glycoprotein</fullName>
    </submittedName>
</protein>
<feature type="region of interest" description="Disordered" evidence="1">
    <location>
        <begin position="599"/>
        <end position="619"/>
    </location>
</feature>
<dbReference type="GeneID" id="5955186"/>
<evidence type="ECO:0000256" key="1">
    <source>
        <dbReference type="SAM" id="MobiDB-lite"/>
    </source>
</evidence>
<evidence type="ECO:0000313" key="3">
    <source>
        <dbReference type="EMBL" id="CAP15400.1"/>
    </source>
</evidence>
<feature type="compositionally biased region" description="Polar residues" evidence="1">
    <location>
        <begin position="193"/>
        <end position="208"/>
    </location>
</feature>
<dbReference type="AlphaFoldDB" id="B0R995"/>
<keyword evidence="3" id="KW-0614">Plasmid</keyword>
<proteinExistence type="predicted"/>
<organism evidence="3 4">
    <name type="scientific">Halobacterium salinarum (strain ATCC 29341 / DSM 671 / R1)</name>
    <dbReference type="NCBI Taxonomy" id="478009"/>
    <lineage>
        <taxon>Archaea</taxon>
        <taxon>Methanobacteriati</taxon>
        <taxon>Methanobacteriota</taxon>
        <taxon>Stenosarchaea group</taxon>
        <taxon>Halobacteria</taxon>
        <taxon>Halobacteriales</taxon>
        <taxon>Halobacteriaceae</taxon>
        <taxon>Halobacterium</taxon>
        <taxon>Halobacterium salinarum NRC-34001</taxon>
    </lineage>
</organism>
<dbReference type="InterPro" id="IPR013783">
    <property type="entry name" value="Ig-like_fold"/>
</dbReference>
<keyword evidence="2" id="KW-0472">Membrane</keyword>
<feature type="transmembrane region" description="Helical" evidence="2">
    <location>
        <begin position="859"/>
        <end position="881"/>
    </location>
</feature>
<keyword evidence="2" id="KW-1133">Transmembrane helix</keyword>
<dbReference type="Proteomes" id="UP000001321">
    <property type="component" value="Plasmid PHS2"/>
</dbReference>
<geneLocation type="plasmid" evidence="3 4">
    <name>PHS2</name>
</geneLocation>
<feature type="compositionally biased region" description="Polar residues" evidence="1">
    <location>
        <begin position="608"/>
        <end position="619"/>
    </location>
</feature>
<dbReference type="Gene3D" id="2.60.40.10">
    <property type="entry name" value="Immunoglobulins"/>
    <property type="match status" value="1"/>
</dbReference>
<gene>
    <name evidence="3" type="ordered locus">OE_6321R</name>
</gene>
<dbReference type="KEGG" id="hsl:OE_6321R"/>
<name>B0R995_HALS3</name>
<dbReference type="RefSeq" id="WP_012289791.1">
    <property type="nucleotide sequence ID" value="NC_010369.1"/>
</dbReference>
<sequence length="900" mass="94843">MRNAVLAVAIAVVVALSAFTAPAAAAYGSVSVEAALENDIDETTLEFTFYADQNGTVTVGDDGSIQTDSGNVEFSFSGWSGGGDSGSDSTWTVESGTRYTVEYAATATSGATESQHSATVTVDYQSGGQVASESLDLEVNVLEPAFGYVGGASGDLVFEGDTAETTVTVDVPNDGDGVMVVEDVSFSGVPSGISASTASTPDQISAGDSGSLGIDVTADSSVEEGTYRFDATVTDSLGNKVTFPVEVDVSKPPVADVDGGSIDLGDVLVGQSKSVNFQIQEVGGYQGLSGLDVQVTSGDPNGGLSVDVPWDFSTSAGGSGEVTATITADQDARQHQSLDFTLALSGTDRDSPQREVDVTGRVIYPAQLGSVSASPDTLVFDEPRTDVSAHRMETDVEIPNTGDLEMDVTSVSASVSDPGISASVSGTPNTVGGTETATSTVTLAADTDTPEGTYTVQVDVQTADAGSDTITREFEVKHQTDLAVEKTDVQFGEVTITDRVSQSIDVGERLGYNDLENVTVSLTSGPDQWLNISSRPPTTINAGESAPLVFDLQFDTDAEAYQQYTWDVRVEPDNVEGETITVSATAQLLSVEGITSDLDDRASGGGWQQQAADDTTSALSSMEQRLRDGENVSASDIWRSLTIGQSTVILIDSVETVEQQHADRNYEAAQSRVVSALVAHNLIDEYVSELDDSEAAAQLRDVVETTEDPVARVVEEQKTYYEDVLASEDATALQRYSASSSLATLERHQGNGDQADEYAARAEEEFSEYQSLVDEGIDRRQRARKARDALTSNATLTVLGQPVVANPARLDTVQRLRQATNDNYDAAVQRFSAAGATAEADATADEAAAASRTAQLTEYGLYGFTAVYAVVFVVFIVREVLNARTYIRETREAASGNFLL</sequence>
<reference evidence="3 4" key="1">
    <citation type="journal article" date="2008" name="Genomics">
        <title>Evolution in the laboratory: the genome of Halobacterium salinarum strain R1 compared to that of strain NRC-1.</title>
        <authorList>
            <person name="Pfeiffer F."/>
            <person name="Schuster S.C."/>
            <person name="Broicher A."/>
            <person name="Falb M."/>
            <person name="Palm P."/>
            <person name="Rodewald K."/>
            <person name="Ruepp A."/>
            <person name="Soppa J."/>
            <person name="Tittor J."/>
            <person name="Oesterhelt D."/>
        </authorList>
    </citation>
    <scope>NUCLEOTIDE SEQUENCE [LARGE SCALE GENOMIC DNA]</scope>
    <source>
        <strain evidence="4">ATCC 29341 / DSM 671 / R1</strain>
        <plasmid evidence="4">Plasmid PHS2</plasmid>
    </source>
</reference>
<dbReference type="EMBL" id="AM774417">
    <property type="protein sequence ID" value="CAP15400.1"/>
    <property type="molecule type" value="Genomic_DNA"/>
</dbReference>
<feature type="region of interest" description="Disordered" evidence="1">
    <location>
        <begin position="414"/>
        <end position="435"/>
    </location>
</feature>
<feature type="compositionally biased region" description="Polar residues" evidence="1">
    <location>
        <begin position="422"/>
        <end position="435"/>
    </location>
</feature>
<keyword evidence="2" id="KW-0812">Transmembrane</keyword>
<evidence type="ECO:0000313" key="4">
    <source>
        <dbReference type="Proteomes" id="UP000001321"/>
    </source>
</evidence>
<dbReference type="HOGENOM" id="CLU_326162_0_0_2"/>
<dbReference type="EnsemblBacteria" id="CAP15400">
    <property type="protein sequence ID" value="CAP15400"/>
    <property type="gene ID" value="OE_6321R"/>
</dbReference>